<keyword evidence="3" id="KW-1185">Reference proteome</keyword>
<keyword evidence="1" id="KW-0812">Transmembrane</keyword>
<evidence type="ECO:0000313" key="3">
    <source>
        <dbReference type="Proteomes" id="UP000464262"/>
    </source>
</evidence>
<dbReference type="Proteomes" id="UP000464262">
    <property type="component" value="Chromosome 1"/>
</dbReference>
<gene>
    <name evidence="2" type="ORF">GT360_07345</name>
</gene>
<organism evidence="2 3">
    <name type="scientific">Vibrio astriarenae</name>
    <dbReference type="NCBI Taxonomy" id="1481923"/>
    <lineage>
        <taxon>Bacteria</taxon>
        <taxon>Pseudomonadati</taxon>
        <taxon>Pseudomonadota</taxon>
        <taxon>Gammaproteobacteria</taxon>
        <taxon>Vibrionales</taxon>
        <taxon>Vibrionaceae</taxon>
        <taxon>Vibrio</taxon>
    </lineage>
</organism>
<dbReference type="EMBL" id="CP047475">
    <property type="protein sequence ID" value="QIA63343.1"/>
    <property type="molecule type" value="Genomic_DNA"/>
</dbReference>
<name>A0A7Z2T2U9_9VIBR</name>
<evidence type="ECO:0000313" key="2">
    <source>
        <dbReference type="EMBL" id="QIA63343.1"/>
    </source>
</evidence>
<evidence type="ECO:0000256" key="1">
    <source>
        <dbReference type="SAM" id="Phobius"/>
    </source>
</evidence>
<keyword evidence="1" id="KW-1133">Transmembrane helix</keyword>
<accession>A0A7Z2T2U9</accession>
<proteinExistence type="predicted"/>
<sequence length="122" mass="13870">MAAEKLTKGRIAQILIMMALLVTAFWWRTFEYTAPRHTTVSCNIDSLCDIHESLTNVQLSKDNTQLVMQDIPIEWIVSSSLIVERKDERIAINVDKVGNSSISIILKNRELAQDIQLTIDLN</sequence>
<feature type="transmembrane region" description="Helical" evidence="1">
    <location>
        <begin position="12"/>
        <end position="30"/>
    </location>
</feature>
<protein>
    <submittedName>
        <fullName evidence="2">Uncharacterized protein</fullName>
    </submittedName>
</protein>
<dbReference type="RefSeq" id="WP_164646938.1">
    <property type="nucleotide sequence ID" value="NZ_CP047475.1"/>
</dbReference>
<dbReference type="AlphaFoldDB" id="A0A7Z2T2U9"/>
<reference evidence="2 3" key="1">
    <citation type="submission" date="2020-01" db="EMBL/GenBank/DDBJ databases">
        <title>Whole genome and functional gene identification of agarase of Vibrio HN897.</title>
        <authorList>
            <person name="Liu Y."/>
            <person name="Zhao Z."/>
        </authorList>
    </citation>
    <scope>NUCLEOTIDE SEQUENCE [LARGE SCALE GENOMIC DNA]</scope>
    <source>
        <strain evidence="2 3">HN897</strain>
    </source>
</reference>
<keyword evidence="1" id="KW-0472">Membrane</keyword>
<dbReference type="KEGG" id="vas:GT360_07345"/>